<evidence type="ECO:0000256" key="3">
    <source>
        <dbReference type="ARBA" id="ARBA00022692"/>
    </source>
</evidence>
<dbReference type="InterPro" id="IPR022791">
    <property type="entry name" value="L-PG_synthase/AglD"/>
</dbReference>
<dbReference type="Pfam" id="PF03706">
    <property type="entry name" value="LPG_synthase_TM"/>
    <property type="match status" value="1"/>
</dbReference>
<dbReference type="PANTHER" id="PTHR39087">
    <property type="entry name" value="UPF0104 MEMBRANE PROTEIN MJ1595"/>
    <property type="match status" value="1"/>
</dbReference>
<dbReference type="HOGENOM" id="CLU_1232916_0_0_9"/>
<feature type="transmembrane region" description="Helical" evidence="6">
    <location>
        <begin position="188"/>
        <end position="209"/>
    </location>
</feature>
<dbReference type="PANTHER" id="PTHR39087:SF2">
    <property type="entry name" value="UPF0104 MEMBRANE PROTEIN MJ1595"/>
    <property type="match status" value="1"/>
</dbReference>
<dbReference type="GO" id="GO:0006629">
    <property type="term" value="P:lipid metabolic process"/>
    <property type="evidence" value="ECO:0007669"/>
    <property type="project" value="UniProtKB-KW"/>
</dbReference>
<dbReference type="EMBL" id="CP001785">
    <property type="protein sequence ID" value="ACX51663.1"/>
    <property type="molecule type" value="Genomic_DNA"/>
</dbReference>
<keyword evidence="6" id="KW-0443">Lipid metabolism</keyword>
<organism evidence="7 8">
    <name type="scientific">Ammonifex degensii (strain DSM 10501 / KC4)</name>
    <dbReference type="NCBI Taxonomy" id="429009"/>
    <lineage>
        <taxon>Bacteria</taxon>
        <taxon>Bacillati</taxon>
        <taxon>Bacillota</taxon>
        <taxon>Clostridia</taxon>
        <taxon>Thermoanaerobacterales</taxon>
        <taxon>Thermoanaerobacteraceae</taxon>
        <taxon>Ammonifex</taxon>
    </lineage>
</organism>
<reference evidence="7 8" key="1">
    <citation type="submission" date="2009-10" db="EMBL/GenBank/DDBJ databases">
        <title>Complete sequence of chromosome of Ammonifex degensii KC4.</title>
        <authorList>
            <consortium name="US DOE Joint Genome Institute"/>
            <person name="Kerfeld C."/>
            <person name="Goodner B."/>
            <person name="Huber H."/>
            <person name="Stetter K."/>
            <person name="Lucas S."/>
            <person name="Copeland A."/>
            <person name="Lapidus A."/>
            <person name="Glavina del Rio T."/>
            <person name="Dalin E."/>
            <person name="Tice H."/>
            <person name="Bruce D."/>
            <person name="Goodwin L."/>
            <person name="Pitluck S."/>
            <person name="Saunders E."/>
            <person name="Brettin T."/>
            <person name="Detter J.C."/>
            <person name="Han C."/>
            <person name="Larimer F."/>
            <person name="Land M."/>
            <person name="Hauser L."/>
            <person name="Kyrpides N."/>
            <person name="Ovchinnikova G."/>
            <person name="Richardson P."/>
        </authorList>
    </citation>
    <scope>NUCLEOTIDE SEQUENCE [LARGE SCALE GENOMIC DNA]</scope>
    <source>
        <strain evidence="8">DSM 10501 / KC4</strain>
    </source>
</reference>
<proteinExistence type="inferred from homology"/>
<evidence type="ECO:0000256" key="4">
    <source>
        <dbReference type="ARBA" id="ARBA00022989"/>
    </source>
</evidence>
<comment type="subcellular location">
    <subcellularLocation>
        <location evidence="1 6">Cell membrane</location>
        <topology evidence="1 6">Multi-pass membrane protein</topology>
    </subcellularLocation>
</comment>
<evidence type="ECO:0000256" key="6">
    <source>
        <dbReference type="RuleBase" id="RU363042"/>
    </source>
</evidence>
<keyword evidence="4 6" id="KW-1133">Transmembrane helix</keyword>
<dbReference type="GO" id="GO:0046677">
    <property type="term" value="P:response to antibiotic"/>
    <property type="evidence" value="ECO:0007669"/>
    <property type="project" value="UniProtKB-KW"/>
</dbReference>
<keyword evidence="5 6" id="KW-0472">Membrane</keyword>
<dbReference type="GO" id="GO:0050071">
    <property type="term" value="F:phosphatidylglycerol lysyltransferase activity"/>
    <property type="evidence" value="ECO:0007669"/>
    <property type="project" value="UniProtKB-EC"/>
</dbReference>
<keyword evidence="3 6" id="KW-0812">Transmembrane</keyword>
<feature type="transmembrane region" description="Helical" evidence="6">
    <location>
        <begin position="143"/>
        <end position="176"/>
    </location>
</feature>
<evidence type="ECO:0000256" key="2">
    <source>
        <dbReference type="ARBA" id="ARBA00022475"/>
    </source>
</evidence>
<comment type="catalytic activity">
    <reaction evidence="6">
        <text>L-lysyl-tRNA(Lys) + a 1,2-diacyl-sn-glycero-3-phospho-(1'-sn-glycerol) = a 1,2-diacyl-sn-glycero-3-phospho-1'-(3'-O-L-lysyl)-sn-glycerol + tRNA(Lys)</text>
        <dbReference type="Rhea" id="RHEA:10668"/>
        <dbReference type="Rhea" id="RHEA-COMP:9696"/>
        <dbReference type="Rhea" id="RHEA-COMP:9697"/>
        <dbReference type="ChEBI" id="CHEBI:64716"/>
        <dbReference type="ChEBI" id="CHEBI:75792"/>
        <dbReference type="ChEBI" id="CHEBI:78442"/>
        <dbReference type="ChEBI" id="CHEBI:78529"/>
        <dbReference type="EC" id="2.3.2.3"/>
    </reaction>
</comment>
<dbReference type="EC" id="2.3.2.3" evidence="6"/>
<dbReference type="GO" id="GO:0005886">
    <property type="term" value="C:plasma membrane"/>
    <property type="evidence" value="ECO:0007669"/>
    <property type="project" value="UniProtKB-SubCell"/>
</dbReference>
<keyword evidence="6" id="KW-0808">Transferase</keyword>
<name>C9RBN6_AMMDK</name>
<feature type="transmembrane region" description="Helical" evidence="6">
    <location>
        <begin position="26"/>
        <end position="48"/>
    </location>
</feature>
<dbReference type="AlphaFoldDB" id="C9RBN6"/>
<protein>
    <recommendedName>
        <fullName evidence="6">Phosphatidylglycerol lysyltransferase</fullName>
        <ecNumber evidence="6">2.3.2.3</ecNumber>
    </recommendedName>
    <alternativeName>
        <fullName evidence="6">Lysylphosphatidylglycerol synthase</fullName>
    </alternativeName>
</protein>
<dbReference type="STRING" id="429009.Adeg_0513"/>
<accession>C9RBN6</accession>
<evidence type="ECO:0000313" key="8">
    <source>
        <dbReference type="Proteomes" id="UP000002620"/>
    </source>
</evidence>
<feature type="transmembrane region" description="Helical" evidence="6">
    <location>
        <begin position="108"/>
        <end position="131"/>
    </location>
</feature>
<sequence>MRAYYFTARTGSPLASSLSTIFVERVYDVFSLGLLLLLALAWGVRGVVPSKAELALLFVALICVGTAVIAGALTRHHLRAKDSRPLGFIMAGIREFARPLSQLRDGRTALILATLSVAAWFSNYLSLMVLLRGVANSLPEAALLLLLFVNMGLLIPSSPGALGVMQAAFWLALLPFGVSKEQSLALSLAYQGGLYLFTLAVGLPFFLLYRSEQPAPAPPTEQGC</sequence>
<dbReference type="OrthoDB" id="5242769at2"/>
<feature type="transmembrane region" description="Helical" evidence="6">
    <location>
        <begin position="54"/>
        <end position="74"/>
    </location>
</feature>
<evidence type="ECO:0000256" key="1">
    <source>
        <dbReference type="ARBA" id="ARBA00004651"/>
    </source>
</evidence>
<dbReference type="KEGG" id="adg:Adeg_0513"/>
<keyword evidence="8" id="KW-1185">Reference proteome</keyword>
<evidence type="ECO:0000313" key="7">
    <source>
        <dbReference type="EMBL" id="ACX51663.1"/>
    </source>
</evidence>
<evidence type="ECO:0000256" key="5">
    <source>
        <dbReference type="ARBA" id="ARBA00023136"/>
    </source>
</evidence>
<gene>
    <name evidence="6" type="primary">mprF</name>
    <name evidence="7" type="ordered locus">Adeg_0513</name>
</gene>
<comment type="function">
    <text evidence="6">Catalyzes the transfer of a lysyl group from L-lysyl-tRNA(Lys) to membrane-bound phosphatidylglycerol (PG), which produces lysylphosphatidylglycerol (LPG), a major component of the bacterial membrane with a positive net charge. LPG synthesis contributes to bacterial virulence as it is involved in the resistance mechanism against cationic antimicrobial peptides (CAMP) produces by the host's immune system (defensins, cathelicidins) and by the competing microorganisms.</text>
</comment>
<comment type="similarity">
    <text evidence="6">Belongs to the LPG synthase family.</text>
</comment>
<dbReference type="Proteomes" id="UP000002620">
    <property type="component" value="Chromosome"/>
</dbReference>
<keyword evidence="6" id="KW-0046">Antibiotic resistance</keyword>
<keyword evidence="2" id="KW-1003">Cell membrane</keyword>
<dbReference type="eggNOG" id="COG0392">
    <property type="taxonomic scope" value="Bacteria"/>
</dbReference>